<evidence type="ECO:0008006" key="3">
    <source>
        <dbReference type="Google" id="ProtNLM"/>
    </source>
</evidence>
<dbReference type="EMBL" id="CADCTW010000135">
    <property type="protein sequence ID" value="CAA9339116.1"/>
    <property type="molecule type" value="Genomic_DNA"/>
</dbReference>
<dbReference type="AlphaFoldDB" id="A0A6J4LR27"/>
<proteinExistence type="predicted"/>
<name>A0A6J4LR27_9BACT</name>
<gene>
    <name evidence="2" type="ORF">AVDCRST_MAG68-2857</name>
</gene>
<keyword evidence="1" id="KW-1133">Transmembrane helix</keyword>
<feature type="transmembrane region" description="Helical" evidence="1">
    <location>
        <begin position="95"/>
        <end position="113"/>
    </location>
</feature>
<organism evidence="2">
    <name type="scientific">uncultured Gemmatimonadota bacterium</name>
    <dbReference type="NCBI Taxonomy" id="203437"/>
    <lineage>
        <taxon>Bacteria</taxon>
        <taxon>Pseudomonadati</taxon>
        <taxon>Gemmatimonadota</taxon>
        <taxon>environmental samples</taxon>
    </lineage>
</organism>
<reference evidence="2" key="1">
    <citation type="submission" date="2020-02" db="EMBL/GenBank/DDBJ databases">
        <authorList>
            <person name="Meier V. D."/>
        </authorList>
    </citation>
    <scope>NUCLEOTIDE SEQUENCE</scope>
    <source>
        <strain evidence="2">AVDCRST_MAG68</strain>
    </source>
</reference>
<dbReference type="PIRSF" id="PIRSF039032">
    <property type="entry name" value="HigB-2"/>
    <property type="match status" value="1"/>
</dbReference>
<feature type="transmembrane region" description="Helical" evidence="1">
    <location>
        <begin position="64"/>
        <end position="83"/>
    </location>
</feature>
<keyword evidence="1" id="KW-0812">Transmembrane</keyword>
<dbReference type="InterPro" id="IPR009387">
    <property type="entry name" value="HigB-2"/>
</dbReference>
<accession>A0A6J4LR27</accession>
<evidence type="ECO:0000256" key="1">
    <source>
        <dbReference type="SAM" id="Phobius"/>
    </source>
</evidence>
<protein>
    <recommendedName>
        <fullName evidence="3">Addiction module toxin RelE</fullName>
    </recommendedName>
</protein>
<evidence type="ECO:0000313" key="2">
    <source>
        <dbReference type="EMBL" id="CAA9339116.1"/>
    </source>
</evidence>
<keyword evidence="1" id="KW-0472">Membrane</keyword>
<sequence length="123" mass="13749">MRIVETPVFSRRVAELLSDDEYRVLQLRLLHSPETGRVIVRTGGARKVRWALPRTGKSRGVRVIYYYAAADGVIYMLAAYAKTEQRDLTSSQKNALRMIIAGFVGLTGLASRLDTVSRANLHA</sequence>